<dbReference type="AlphaFoldDB" id="A0A7V2F6Y4"/>
<proteinExistence type="predicted"/>
<gene>
    <name evidence="1" type="ORF">ENO59_07760</name>
</gene>
<evidence type="ECO:0000313" key="1">
    <source>
        <dbReference type="EMBL" id="HER96398.1"/>
    </source>
</evidence>
<reference evidence="1" key="1">
    <citation type="journal article" date="2020" name="mSystems">
        <title>Genome- and Community-Level Interaction Insights into Carbon Utilization and Element Cycling Functions of Hydrothermarchaeota in Hydrothermal Sediment.</title>
        <authorList>
            <person name="Zhou Z."/>
            <person name="Liu Y."/>
            <person name="Xu W."/>
            <person name="Pan J."/>
            <person name="Luo Z.H."/>
            <person name="Li M."/>
        </authorList>
    </citation>
    <scope>NUCLEOTIDE SEQUENCE [LARGE SCALE GENOMIC DNA]</scope>
    <source>
        <strain evidence="1">SpSt-143</strain>
    </source>
</reference>
<name>A0A7V2F6Y4_RHOMR</name>
<sequence length="368" mass="43198">MGCRPNRYFRCLGYREVPEPLDLDKPPKRPSYLHRVLQVVEQELKDEGLTFYVTWKLDALPEYGNHVVPIVMGDEWSQIPAYVDRVLVTFKCYGIYPQLAARPLRKPSYLNTLLLLRHLRVLAHWLPGALRYATRYLQLRLQGRSMPPVYDLPLGYGNQLALPVQPIETRPIDIFFAGSVEQGFPRRFWTPHRWLPSPKRVSRLRMLRVLESLQRRFPELRIWVHTNTRFVLNALEYGLTTHGEVLDTEAYSQMLMNSKICLAPRGTSADTFRLFEGLRYGCIVITERLPKRWFYQDLPVVQVDDWWELRERIPDLLRDAGCMQQLSKAAQHWWQTVASEETVGRWMVQKIRAQQAMQKALAVKLVEV</sequence>
<dbReference type="EMBL" id="DSGB01000005">
    <property type="protein sequence ID" value="HER96398.1"/>
    <property type="molecule type" value="Genomic_DNA"/>
</dbReference>
<evidence type="ECO:0008006" key="2">
    <source>
        <dbReference type="Google" id="ProtNLM"/>
    </source>
</evidence>
<organism evidence="1">
    <name type="scientific">Rhodothermus marinus</name>
    <name type="common">Rhodothermus obamensis</name>
    <dbReference type="NCBI Taxonomy" id="29549"/>
    <lineage>
        <taxon>Bacteria</taxon>
        <taxon>Pseudomonadati</taxon>
        <taxon>Rhodothermota</taxon>
        <taxon>Rhodothermia</taxon>
        <taxon>Rhodothermales</taxon>
        <taxon>Rhodothermaceae</taxon>
        <taxon>Rhodothermus</taxon>
    </lineage>
</organism>
<protein>
    <recommendedName>
        <fullName evidence="2">Exostosin family protein</fullName>
    </recommendedName>
</protein>
<accession>A0A7V2F6Y4</accession>
<comment type="caution">
    <text evidence="1">The sequence shown here is derived from an EMBL/GenBank/DDBJ whole genome shotgun (WGS) entry which is preliminary data.</text>
</comment>